<gene>
    <name evidence="3" type="ORF">ACFQHK_12725</name>
</gene>
<sequence length="75" mass="7699">MELKRNVGGVDRTARGVLGALLAVVALVALLRGQRRVAGLTVLASAGLLFNAVTCFCGLNAALGLDTTDGEETEE</sequence>
<dbReference type="EMBL" id="JBHSXM010000001">
    <property type="protein sequence ID" value="MFC6837371.1"/>
    <property type="molecule type" value="Genomic_DNA"/>
</dbReference>
<keyword evidence="1" id="KW-1133">Transmembrane helix</keyword>
<evidence type="ECO:0000259" key="2">
    <source>
        <dbReference type="Pfam" id="PF11127"/>
    </source>
</evidence>
<dbReference type="Proteomes" id="UP001596406">
    <property type="component" value="Unassembled WGS sequence"/>
</dbReference>
<proteinExistence type="predicted"/>
<dbReference type="RefSeq" id="WP_304449036.1">
    <property type="nucleotide sequence ID" value="NZ_JARRAH010000001.1"/>
</dbReference>
<evidence type="ECO:0000313" key="3">
    <source>
        <dbReference type="EMBL" id="MFC6837371.1"/>
    </source>
</evidence>
<keyword evidence="4" id="KW-1185">Reference proteome</keyword>
<dbReference type="InterPro" id="IPR021309">
    <property type="entry name" value="YgaP-like_TM"/>
</dbReference>
<evidence type="ECO:0000313" key="4">
    <source>
        <dbReference type="Proteomes" id="UP001596406"/>
    </source>
</evidence>
<dbReference type="AlphaFoldDB" id="A0ABD5UDH8"/>
<reference evidence="3 4" key="1">
    <citation type="journal article" date="2019" name="Int. J. Syst. Evol. Microbiol.">
        <title>The Global Catalogue of Microorganisms (GCM) 10K type strain sequencing project: providing services to taxonomists for standard genome sequencing and annotation.</title>
        <authorList>
            <consortium name="The Broad Institute Genomics Platform"/>
            <consortium name="The Broad Institute Genome Sequencing Center for Infectious Disease"/>
            <person name="Wu L."/>
            <person name="Ma J."/>
        </authorList>
    </citation>
    <scope>NUCLEOTIDE SEQUENCE [LARGE SCALE GENOMIC DNA]</scope>
    <source>
        <strain evidence="3 4">PSRA2</strain>
    </source>
</reference>
<dbReference type="Pfam" id="PF11127">
    <property type="entry name" value="YgaP-like_TM"/>
    <property type="match status" value="1"/>
</dbReference>
<keyword evidence="1" id="KW-0472">Membrane</keyword>
<feature type="transmembrane region" description="Helical" evidence="1">
    <location>
        <begin position="38"/>
        <end position="63"/>
    </location>
</feature>
<keyword evidence="1" id="KW-0812">Transmembrane</keyword>
<evidence type="ECO:0000256" key="1">
    <source>
        <dbReference type="SAM" id="Phobius"/>
    </source>
</evidence>
<comment type="caution">
    <text evidence="3">The sequence shown here is derived from an EMBL/GenBank/DDBJ whole genome shotgun (WGS) entry which is preliminary data.</text>
</comment>
<feature type="domain" description="Inner membrane protein YgaP-like transmembrane" evidence="2">
    <location>
        <begin position="4"/>
        <end position="68"/>
    </location>
</feature>
<protein>
    <submittedName>
        <fullName evidence="3">DUF2892 domain-containing protein</fullName>
    </submittedName>
</protein>
<accession>A0ABD5UDH8</accession>
<feature type="transmembrane region" description="Helical" evidence="1">
    <location>
        <begin position="12"/>
        <end position="31"/>
    </location>
</feature>
<organism evidence="3 4">
    <name type="scientific">Halomarina ordinaria</name>
    <dbReference type="NCBI Taxonomy" id="3033939"/>
    <lineage>
        <taxon>Archaea</taxon>
        <taxon>Methanobacteriati</taxon>
        <taxon>Methanobacteriota</taxon>
        <taxon>Stenosarchaea group</taxon>
        <taxon>Halobacteria</taxon>
        <taxon>Halobacteriales</taxon>
        <taxon>Natronomonadaceae</taxon>
        <taxon>Halomarina</taxon>
    </lineage>
</organism>
<name>A0ABD5UDH8_9EURY</name>